<accession>A0A090Q205</accession>
<dbReference type="EMBL" id="BBML01000004">
    <property type="protein sequence ID" value="GAK97025.1"/>
    <property type="molecule type" value="Genomic_DNA"/>
</dbReference>
<keyword evidence="1" id="KW-0812">Transmembrane</keyword>
<gene>
    <name evidence="2" type="ORF">JCM19294_531</name>
</gene>
<feature type="transmembrane region" description="Helical" evidence="1">
    <location>
        <begin position="37"/>
        <end position="57"/>
    </location>
</feature>
<comment type="caution">
    <text evidence="2">The sequence shown here is derived from an EMBL/GenBank/DDBJ whole genome shotgun (WGS) entry which is preliminary data.</text>
</comment>
<keyword evidence="1" id="KW-1133">Transmembrane helix</keyword>
<sequence length="58" mass="6692">MVAENKFNLQSDYNIKQQLYSEMYNMPLGTGSGPTHFLGDIYVGYGIILMWLAISFFY</sequence>
<keyword evidence="1" id="KW-0472">Membrane</keyword>
<evidence type="ECO:0000313" key="2">
    <source>
        <dbReference type="EMBL" id="GAK97025.1"/>
    </source>
</evidence>
<keyword evidence="3" id="KW-1185">Reference proteome</keyword>
<reference evidence="2" key="1">
    <citation type="journal article" date="2014" name="Genome Announc.">
        <title>Draft Genome Sequences of Marine Flavobacterium Nonlabens Strains NR17, NR24, NR27, NR32, NR33, and Ara13.</title>
        <authorList>
            <person name="Nakanishi M."/>
            <person name="Meirelles P."/>
            <person name="Suzuki R."/>
            <person name="Takatani N."/>
            <person name="Mino S."/>
            <person name="Suda W."/>
            <person name="Oshima K."/>
            <person name="Hattori M."/>
            <person name="Ohkuma M."/>
            <person name="Hosokawa M."/>
            <person name="Miyashita K."/>
            <person name="Thompson F.L."/>
            <person name="Niwa A."/>
            <person name="Sawabe T."/>
            <person name="Sawabe T."/>
        </authorList>
    </citation>
    <scope>NUCLEOTIDE SEQUENCE [LARGE SCALE GENOMIC DNA]</scope>
    <source>
        <strain evidence="2">JCM 19294</strain>
    </source>
</reference>
<dbReference type="Proteomes" id="UP000029221">
    <property type="component" value="Unassembled WGS sequence"/>
</dbReference>
<evidence type="ECO:0000313" key="3">
    <source>
        <dbReference type="Proteomes" id="UP000029221"/>
    </source>
</evidence>
<organism evidence="2 3">
    <name type="scientific">Nonlabens tegetincola</name>
    <dbReference type="NCBI Taxonomy" id="323273"/>
    <lineage>
        <taxon>Bacteria</taxon>
        <taxon>Pseudomonadati</taxon>
        <taxon>Bacteroidota</taxon>
        <taxon>Flavobacteriia</taxon>
        <taxon>Flavobacteriales</taxon>
        <taxon>Flavobacteriaceae</taxon>
        <taxon>Nonlabens</taxon>
    </lineage>
</organism>
<name>A0A090Q205_9FLAO</name>
<evidence type="ECO:0000256" key="1">
    <source>
        <dbReference type="SAM" id="Phobius"/>
    </source>
</evidence>
<proteinExistence type="predicted"/>
<dbReference type="AlphaFoldDB" id="A0A090Q205"/>
<protein>
    <submittedName>
        <fullName evidence="2">Uncharacterized protein</fullName>
    </submittedName>
</protein>